<dbReference type="EMBL" id="VJMH01005766">
    <property type="protein sequence ID" value="KAF0693118.1"/>
    <property type="molecule type" value="Genomic_DNA"/>
</dbReference>
<sequence>MSTALADLVLAHPYLLLSVLFAAAFFSSASVRQTVFVWSTYVTLTMWYQYRQMTKSRRETTATPPPSLGKAVSPDEVPSAEHPIKSNPTSAKRAKPRTWAD</sequence>
<evidence type="ECO:0000313" key="5">
    <source>
        <dbReference type="Proteomes" id="UP000332933"/>
    </source>
</evidence>
<protein>
    <submittedName>
        <fullName evidence="4">Aste57867_15864 protein</fullName>
    </submittedName>
</protein>
<keyword evidence="2" id="KW-1133">Transmembrane helix</keyword>
<dbReference type="Proteomes" id="UP000332933">
    <property type="component" value="Unassembled WGS sequence"/>
</dbReference>
<keyword evidence="5" id="KW-1185">Reference proteome</keyword>
<proteinExistence type="predicted"/>
<evidence type="ECO:0000256" key="2">
    <source>
        <dbReference type="SAM" id="Phobius"/>
    </source>
</evidence>
<dbReference type="EMBL" id="CAADRA010005787">
    <property type="protein sequence ID" value="VFT92651.1"/>
    <property type="molecule type" value="Genomic_DNA"/>
</dbReference>
<organism evidence="4 5">
    <name type="scientific">Aphanomyces stellatus</name>
    <dbReference type="NCBI Taxonomy" id="120398"/>
    <lineage>
        <taxon>Eukaryota</taxon>
        <taxon>Sar</taxon>
        <taxon>Stramenopiles</taxon>
        <taxon>Oomycota</taxon>
        <taxon>Saprolegniomycetes</taxon>
        <taxon>Saprolegniales</taxon>
        <taxon>Verrucalvaceae</taxon>
        <taxon>Aphanomyces</taxon>
    </lineage>
</organism>
<evidence type="ECO:0000313" key="3">
    <source>
        <dbReference type="EMBL" id="KAF0693118.1"/>
    </source>
</evidence>
<keyword evidence="2" id="KW-0812">Transmembrane</keyword>
<dbReference type="OrthoDB" id="78276at2759"/>
<reference evidence="3" key="2">
    <citation type="submission" date="2019-06" db="EMBL/GenBank/DDBJ databases">
        <title>Genomics analysis of Aphanomyces spp. identifies a new class of oomycete effector associated with host adaptation.</title>
        <authorList>
            <person name="Gaulin E."/>
        </authorList>
    </citation>
    <scope>NUCLEOTIDE SEQUENCE</scope>
    <source>
        <strain evidence="3">CBS 578.67</strain>
    </source>
</reference>
<reference evidence="4 5" key="1">
    <citation type="submission" date="2019-03" db="EMBL/GenBank/DDBJ databases">
        <authorList>
            <person name="Gaulin E."/>
            <person name="Dumas B."/>
        </authorList>
    </citation>
    <scope>NUCLEOTIDE SEQUENCE [LARGE SCALE GENOMIC DNA]</scope>
    <source>
        <strain evidence="4">CBS 568.67</strain>
    </source>
</reference>
<name>A0A485L4F1_9STRA</name>
<evidence type="ECO:0000256" key="1">
    <source>
        <dbReference type="SAM" id="MobiDB-lite"/>
    </source>
</evidence>
<feature type="compositionally biased region" description="Basic residues" evidence="1">
    <location>
        <begin position="92"/>
        <end position="101"/>
    </location>
</feature>
<evidence type="ECO:0000313" key="4">
    <source>
        <dbReference type="EMBL" id="VFT92651.1"/>
    </source>
</evidence>
<accession>A0A485L4F1</accession>
<keyword evidence="2" id="KW-0472">Membrane</keyword>
<gene>
    <name evidence="4" type="primary">Aste57867_15864</name>
    <name evidence="3" type="ORF">As57867_015808</name>
    <name evidence="4" type="ORF">ASTE57867_15864</name>
</gene>
<feature type="region of interest" description="Disordered" evidence="1">
    <location>
        <begin position="55"/>
        <end position="101"/>
    </location>
</feature>
<feature type="transmembrane region" description="Helical" evidence="2">
    <location>
        <begin position="15"/>
        <end position="48"/>
    </location>
</feature>
<dbReference type="AlphaFoldDB" id="A0A485L4F1"/>